<dbReference type="Proteomes" id="UP000647183">
    <property type="component" value="Unassembled WGS sequence"/>
</dbReference>
<reference evidence="2 3" key="1">
    <citation type="submission" date="2020-08" db="EMBL/GenBank/DDBJ databases">
        <title>A Genomic Blueprint of the Chicken Gut Microbiome.</title>
        <authorList>
            <person name="Gilroy R."/>
            <person name="Ravi A."/>
            <person name="Getino M."/>
            <person name="Pursley I."/>
            <person name="Horton D.L."/>
            <person name="Alikhan N.-F."/>
            <person name="Baker D."/>
            <person name="Gharbi K."/>
            <person name="Hall N."/>
            <person name="Watson M."/>
            <person name="Adriaenssens E.M."/>
            <person name="Foster-Nyarko E."/>
            <person name="Jarju S."/>
            <person name="Secka A."/>
            <person name="Antonio M."/>
            <person name="Oren A."/>
            <person name="Chaudhuri R."/>
            <person name="La Ragione R.M."/>
            <person name="Hildebrand F."/>
            <person name="Pallen M.J."/>
        </authorList>
    </citation>
    <scope>NUCLEOTIDE SEQUENCE [LARGE SCALE GENOMIC DNA]</scope>
    <source>
        <strain evidence="2 3">Sa2BVA3</strain>
    </source>
</reference>
<keyword evidence="1" id="KW-0812">Transmembrane</keyword>
<gene>
    <name evidence="2" type="ORF">H9645_12785</name>
</gene>
<evidence type="ECO:0000313" key="2">
    <source>
        <dbReference type="EMBL" id="MBD7988907.1"/>
    </source>
</evidence>
<evidence type="ECO:0000256" key="1">
    <source>
        <dbReference type="SAM" id="Phobius"/>
    </source>
</evidence>
<sequence>MAEVSWLLLAVVLLLPSLVVGILRFGLRRPASAVNGWGGVLFALMTFAAALLIILEKVS</sequence>
<dbReference type="EMBL" id="JACSQJ010000008">
    <property type="protein sequence ID" value="MBD7988907.1"/>
    <property type="molecule type" value="Genomic_DNA"/>
</dbReference>
<accession>A0ABR8ULK2</accession>
<dbReference type="RefSeq" id="WP_191730064.1">
    <property type="nucleotide sequence ID" value="NZ_JACSQJ010000008.1"/>
</dbReference>
<protein>
    <submittedName>
        <fullName evidence="2">Uncharacterized protein</fullName>
    </submittedName>
</protein>
<keyword evidence="1" id="KW-1133">Transmembrane helix</keyword>
<evidence type="ECO:0000313" key="3">
    <source>
        <dbReference type="Proteomes" id="UP000647183"/>
    </source>
</evidence>
<organism evidence="2 3">
    <name type="scientific">Luteimonas colneyensis</name>
    <dbReference type="NCBI Taxonomy" id="2762230"/>
    <lineage>
        <taxon>Bacteria</taxon>
        <taxon>Pseudomonadati</taxon>
        <taxon>Pseudomonadota</taxon>
        <taxon>Gammaproteobacteria</taxon>
        <taxon>Lysobacterales</taxon>
        <taxon>Lysobacteraceae</taxon>
        <taxon>Luteimonas</taxon>
    </lineage>
</organism>
<keyword evidence="1" id="KW-0472">Membrane</keyword>
<keyword evidence="3" id="KW-1185">Reference proteome</keyword>
<name>A0ABR8ULK2_9GAMM</name>
<comment type="caution">
    <text evidence="2">The sequence shown here is derived from an EMBL/GenBank/DDBJ whole genome shotgun (WGS) entry which is preliminary data.</text>
</comment>
<proteinExistence type="predicted"/>
<feature type="transmembrane region" description="Helical" evidence="1">
    <location>
        <begin position="37"/>
        <end position="55"/>
    </location>
</feature>